<dbReference type="InterPro" id="IPR014721">
    <property type="entry name" value="Ribsml_uS5_D2-typ_fold_subgr"/>
</dbReference>
<dbReference type="GO" id="GO:0016114">
    <property type="term" value="P:terpenoid biosynthetic process"/>
    <property type="evidence" value="ECO:0007669"/>
    <property type="project" value="UniProtKB-UniRule"/>
</dbReference>
<dbReference type="GO" id="GO:0005524">
    <property type="term" value="F:ATP binding"/>
    <property type="evidence" value="ECO:0007669"/>
    <property type="project" value="UniProtKB-UniRule"/>
</dbReference>
<evidence type="ECO:0000256" key="8">
    <source>
        <dbReference type="ARBA" id="ARBA00032554"/>
    </source>
</evidence>
<keyword evidence="4 9" id="KW-0808">Transferase</keyword>
<dbReference type="SUPFAM" id="SSF55060">
    <property type="entry name" value="GHMP Kinase, C-terminal domain"/>
    <property type="match status" value="1"/>
</dbReference>
<dbReference type="UniPathway" id="UPA00056">
    <property type="reaction ID" value="UER00094"/>
</dbReference>
<keyword evidence="5 9" id="KW-0547">Nucleotide-binding</keyword>
<feature type="domain" description="GHMP kinase N-terminal" evidence="10">
    <location>
        <begin position="69"/>
        <end position="144"/>
    </location>
</feature>
<dbReference type="Gene3D" id="3.30.70.890">
    <property type="entry name" value="GHMP kinase, C-terminal domain"/>
    <property type="match status" value="1"/>
</dbReference>
<feature type="active site" evidence="9">
    <location>
        <position position="139"/>
    </location>
</feature>
<comment type="function">
    <text evidence="9">Catalyzes the phosphorylation of the position 2 hydroxy group of 4-diphosphocytidyl-2C-methyl-D-erythritol.</text>
</comment>
<dbReference type="PANTHER" id="PTHR43527">
    <property type="entry name" value="4-DIPHOSPHOCYTIDYL-2-C-METHYL-D-ERYTHRITOL KINASE, CHLOROPLASTIC"/>
    <property type="match status" value="1"/>
</dbReference>
<accession>Q1JY35</accession>
<evidence type="ECO:0000256" key="1">
    <source>
        <dbReference type="ARBA" id="ARBA00009684"/>
    </source>
</evidence>
<dbReference type="NCBIfam" id="NF011202">
    <property type="entry name" value="PRK14608.1"/>
    <property type="match status" value="1"/>
</dbReference>
<dbReference type="AlphaFoldDB" id="Q1JY35"/>
<evidence type="ECO:0000256" key="5">
    <source>
        <dbReference type="ARBA" id="ARBA00022741"/>
    </source>
</evidence>
<dbReference type="InterPro" id="IPR013750">
    <property type="entry name" value="GHMP_kinase_C_dom"/>
</dbReference>
<dbReference type="InterPro" id="IPR006204">
    <property type="entry name" value="GHMP_kinase_N_dom"/>
</dbReference>
<feature type="active site" evidence="9">
    <location>
        <position position="13"/>
    </location>
</feature>
<dbReference type="InterPro" id="IPR036554">
    <property type="entry name" value="GHMP_kinase_C_sf"/>
</dbReference>
<evidence type="ECO:0000259" key="11">
    <source>
        <dbReference type="Pfam" id="PF08544"/>
    </source>
</evidence>
<evidence type="ECO:0000313" key="13">
    <source>
        <dbReference type="Proteomes" id="UP000005695"/>
    </source>
</evidence>
<keyword evidence="7 9" id="KW-0067">ATP-binding</keyword>
<dbReference type="PANTHER" id="PTHR43527:SF2">
    <property type="entry name" value="4-DIPHOSPHOCYTIDYL-2-C-METHYL-D-ERYTHRITOL KINASE, CHLOROPLASTIC"/>
    <property type="match status" value="1"/>
</dbReference>
<comment type="pathway">
    <text evidence="9">Isoprenoid biosynthesis; isopentenyl diphosphate biosynthesis via DXP pathway; isopentenyl diphosphate from 1-deoxy-D-xylulose 5-phosphate: step 3/6.</text>
</comment>
<dbReference type="PIRSF" id="PIRSF010376">
    <property type="entry name" value="IspE"/>
    <property type="match status" value="1"/>
</dbReference>
<dbReference type="GO" id="GO:0050515">
    <property type="term" value="F:4-(cytidine 5'-diphospho)-2-C-methyl-D-erythritol kinase activity"/>
    <property type="evidence" value="ECO:0007669"/>
    <property type="project" value="UniProtKB-UniRule"/>
</dbReference>
<reference evidence="12" key="2">
    <citation type="submission" date="2006-05" db="EMBL/GenBank/DDBJ databases">
        <title>Sequencing of the draft genome and assembly of Desulfuromonas acetoxidans DSM 684.</title>
        <authorList>
            <consortium name="US DOE Joint Genome Institute (JGI-PGF)"/>
            <person name="Copeland A."/>
            <person name="Lucas S."/>
            <person name="Lapidus A."/>
            <person name="Barry K."/>
            <person name="Detter J.C."/>
            <person name="Glavina del Rio T."/>
            <person name="Hammon N."/>
            <person name="Israni S."/>
            <person name="Dalin E."/>
            <person name="Tice H."/>
            <person name="Bruce D."/>
            <person name="Pitluck S."/>
            <person name="Richardson P."/>
        </authorList>
    </citation>
    <scope>NUCLEOTIDE SEQUENCE [LARGE SCALE GENOMIC DNA]</scope>
    <source>
        <strain evidence="12">DSM 684</strain>
    </source>
</reference>
<sequence>MKVNCQTVYAPAKVNLCLHVEARRDDGYHELCMIMQKVSLYDELTITVSEGEGIGLVCDQVPLADGEDNLVVRASRLILEEAKRSVRVDLRLVKNIPVAAGLGGGSSDAAGVLLTLNRMLGTPVALPQLHELALQLGADVPFFLQDDTVWARGVGERLTPVCVAADYVLLLVNPGVPVSTAAVYQGLTQDDFSCCEPVARIEGRQDLCRMLHNDLERVAISSQPVIEEVKKNVVCCGAEGVLMSGSGATVFGVFANKNNADKAAEKLRCQHGWWCEVVSPL</sequence>
<dbReference type="EC" id="2.7.1.148" evidence="2 9"/>
<reference evidence="12" key="1">
    <citation type="submission" date="2006-05" db="EMBL/GenBank/DDBJ databases">
        <title>Annotation of the draft genome assembly of Desulfuromonas acetoxidans DSM 684.</title>
        <authorList>
            <consortium name="US DOE Joint Genome Institute (JGI-ORNL)"/>
            <person name="Larimer F."/>
            <person name="Land M."/>
            <person name="Hauser L."/>
        </authorList>
    </citation>
    <scope>NUCLEOTIDE SEQUENCE [LARGE SCALE GENOMIC DNA]</scope>
    <source>
        <strain evidence="12">DSM 684</strain>
    </source>
</reference>
<keyword evidence="13" id="KW-1185">Reference proteome</keyword>
<evidence type="ECO:0000256" key="3">
    <source>
        <dbReference type="ARBA" id="ARBA00017473"/>
    </source>
</evidence>
<evidence type="ECO:0000256" key="7">
    <source>
        <dbReference type="ARBA" id="ARBA00022840"/>
    </source>
</evidence>
<proteinExistence type="inferred from homology"/>
<evidence type="ECO:0000256" key="2">
    <source>
        <dbReference type="ARBA" id="ARBA00012052"/>
    </source>
</evidence>
<dbReference type="InterPro" id="IPR020568">
    <property type="entry name" value="Ribosomal_Su5_D2-typ_SF"/>
</dbReference>
<comment type="caution">
    <text evidence="12">The sequence shown here is derived from an EMBL/GenBank/DDBJ whole genome shotgun (WGS) entry which is preliminary data.</text>
</comment>
<keyword evidence="6 9" id="KW-0418">Kinase</keyword>
<dbReference type="Pfam" id="PF08544">
    <property type="entry name" value="GHMP_kinases_C"/>
    <property type="match status" value="1"/>
</dbReference>
<comment type="similarity">
    <text evidence="1 9">Belongs to the GHMP kinase family. IspE subfamily.</text>
</comment>
<protein>
    <recommendedName>
        <fullName evidence="3 9">4-diphosphocytidyl-2-C-methyl-D-erythritol kinase</fullName>
        <shortName evidence="9">CMK</shortName>
        <ecNumber evidence="2 9">2.7.1.148</ecNumber>
    </recommendedName>
    <alternativeName>
        <fullName evidence="8 9">4-(cytidine-5'-diphospho)-2-C-methyl-D-erythritol kinase</fullName>
    </alternativeName>
</protein>
<dbReference type="SUPFAM" id="SSF54211">
    <property type="entry name" value="Ribosomal protein S5 domain 2-like"/>
    <property type="match status" value="1"/>
</dbReference>
<gene>
    <name evidence="9" type="primary">ispE</name>
    <name evidence="12" type="ORF">Dace_0531</name>
</gene>
<evidence type="ECO:0000313" key="12">
    <source>
        <dbReference type="EMBL" id="EAT15161.1"/>
    </source>
</evidence>
<dbReference type="HAMAP" id="MF_00061">
    <property type="entry name" value="IspE"/>
    <property type="match status" value="1"/>
</dbReference>
<dbReference type="EMBL" id="AAEW02000013">
    <property type="protein sequence ID" value="EAT15161.1"/>
    <property type="molecule type" value="Genomic_DNA"/>
</dbReference>
<evidence type="ECO:0000256" key="9">
    <source>
        <dbReference type="HAMAP-Rule" id="MF_00061"/>
    </source>
</evidence>
<feature type="domain" description="GHMP kinase C-terminal" evidence="11">
    <location>
        <begin position="207"/>
        <end position="269"/>
    </location>
</feature>
<organism evidence="12 13">
    <name type="scientific">Desulfuromonas acetoxidans (strain DSM 684 / 11070)</name>
    <dbReference type="NCBI Taxonomy" id="281689"/>
    <lineage>
        <taxon>Bacteria</taxon>
        <taxon>Pseudomonadati</taxon>
        <taxon>Thermodesulfobacteriota</taxon>
        <taxon>Desulfuromonadia</taxon>
        <taxon>Desulfuromonadales</taxon>
        <taxon>Desulfuromonadaceae</taxon>
        <taxon>Desulfuromonas</taxon>
    </lineage>
</organism>
<dbReference type="Proteomes" id="UP000005695">
    <property type="component" value="Unassembled WGS sequence"/>
</dbReference>
<dbReference type="InterPro" id="IPR004424">
    <property type="entry name" value="IspE"/>
</dbReference>
<keyword evidence="9" id="KW-0414">Isoprene biosynthesis</keyword>
<evidence type="ECO:0000259" key="10">
    <source>
        <dbReference type="Pfam" id="PF00288"/>
    </source>
</evidence>
<dbReference type="Gene3D" id="3.30.230.10">
    <property type="match status" value="1"/>
</dbReference>
<name>Q1JY35_DESA6</name>
<dbReference type="Pfam" id="PF00288">
    <property type="entry name" value="GHMP_kinases_N"/>
    <property type="match status" value="1"/>
</dbReference>
<evidence type="ECO:0000256" key="4">
    <source>
        <dbReference type="ARBA" id="ARBA00022679"/>
    </source>
</evidence>
<dbReference type="NCBIfam" id="TIGR00154">
    <property type="entry name" value="ispE"/>
    <property type="match status" value="1"/>
</dbReference>
<feature type="binding site" evidence="9">
    <location>
        <begin position="97"/>
        <end position="107"/>
    </location>
    <ligand>
        <name>ATP</name>
        <dbReference type="ChEBI" id="CHEBI:30616"/>
    </ligand>
</feature>
<comment type="catalytic activity">
    <reaction evidence="9">
        <text>4-CDP-2-C-methyl-D-erythritol + ATP = 4-CDP-2-C-methyl-D-erythritol 2-phosphate + ADP + H(+)</text>
        <dbReference type="Rhea" id="RHEA:18437"/>
        <dbReference type="ChEBI" id="CHEBI:15378"/>
        <dbReference type="ChEBI" id="CHEBI:30616"/>
        <dbReference type="ChEBI" id="CHEBI:57823"/>
        <dbReference type="ChEBI" id="CHEBI:57919"/>
        <dbReference type="ChEBI" id="CHEBI:456216"/>
        <dbReference type="EC" id="2.7.1.148"/>
    </reaction>
</comment>
<evidence type="ECO:0000256" key="6">
    <source>
        <dbReference type="ARBA" id="ARBA00022777"/>
    </source>
</evidence>
<dbReference type="GO" id="GO:0019288">
    <property type="term" value="P:isopentenyl diphosphate biosynthetic process, methylerythritol 4-phosphate pathway"/>
    <property type="evidence" value="ECO:0007669"/>
    <property type="project" value="UniProtKB-UniRule"/>
</dbReference>